<dbReference type="Proteomes" id="UP001501612">
    <property type="component" value="Unassembled WGS sequence"/>
</dbReference>
<reference evidence="1 2" key="1">
    <citation type="journal article" date="2019" name="Int. J. Syst. Evol. Microbiol.">
        <title>The Global Catalogue of Microorganisms (GCM) 10K type strain sequencing project: providing services to taxonomists for standard genome sequencing and annotation.</title>
        <authorList>
            <consortium name="The Broad Institute Genomics Platform"/>
            <consortium name="The Broad Institute Genome Sequencing Center for Infectious Disease"/>
            <person name="Wu L."/>
            <person name="Ma J."/>
        </authorList>
    </citation>
    <scope>NUCLEOTIDE SEQUENCE [LARGE SCALE GENOMIC DNA]</scope>
    <source>
        <strain evidence="1 2">JCM 14046</strain>
    </source>
</reference>
<dbReference type="RefSeq" id="WP_344004110.1">
    <property type="nucleotide sequence ID" value="NZ_BAAAMY010000002.1"/>
</dbReference>
<organism evidence="1 2">
    <name type="scientific">Nocardioides lentus</name>
    <dbReference type="NCBI Taxonomy" id="338077"/>
    <lineage>
        <taxon>Bacteria</taxon>
        <taxon>Bacillati</taxon>
        <taxon>Actinomycetota</taxon>
        <taxon>Actinomycetes</taxon>
        <taxon>Propionibacteriales</taxon>
        <taxon>Nocardioidaceae</taxon>
        <taxon>Nocardioides</taxon>
    </lineage>
</organism>
<accession>A0ABN2P183</accession>
<dbReference type="InterPro" id="IPR046193">
    <property type="entry name" value="DUF6221"/>
</dbReference>
<gene>
    <name evidence="1" type="ORF">GCM10009737_08130</name>
</gene>
<sequence length="119" mass="12813">MTLVDFLLARIAEDEADARAASPGPWSLASDDPEQVVAVDGIEVTDAFALSGPQTRATAAHIARHDPARVLAQCRAHRDVITVVSDVGWTGSYAVRDVVLGHLARAYRDHPDFDPAWLA</sequence>
<comment type="caution">
    <text evidence="1">The sequence shown here is derived from an EMBL/GenBank/DDBJ whole genome shotgun (WGS) entry which is preliminary data.</text>
</comment>
<evidence type="ECO:0000313" key="2">
    <source>
        <dbReference type="Proteomes" id="UP001501612"/>
    </source>
</evidence>
<dbReference type="Pfam" id="PF19730">
    <property type="entry name" value="DUF6221"/>
    <property type="match status" value="1"/>
</dbReference>
<dbReference type="EMBL" id="BAAAMY010000002">
    <property type="protein sequence ID" value="GAA1909276.1"/>
    <property type="molecule type" value="Genomic_DNA"/>
</dbReference>
<name>A0ABN2P183_9ACTN</name>
<keyword evidence="2" id="KW-1185">Reference proteome</keyword>
<protein>
    <submittedName>
        <fullName evidence="1">Uncharacterized protein</fullName>
    </submittedName>
</protein>
<evidence type="ECO:0000313" key="1">
    <source>
        <dbReference type="EMBL" id="GAA1909276.1"/>
    </source>
</evidence>
<proteinExistence type="predicted"/>